<gene>
    <name evidence="9" type="ORF">HW532_11575</name>
</gene>
<accession>A0A7S8HC60</accession>
<dbReference type="GO" id="GO:0022857">
    <property type="term" value="F:transmembrane transporter activity"/>
    <property type="evidence" value="ECO:0007669"/>
    <property type="project" value="UniProtKB-UniRule"/>
</dbReference>
<dbReference type="Proteomes" id="UP000593594">
    <property type="component" value="Chromosome"/>
</dbReference>
<dbReference type="PANTHER" id="PTHR33362:SF5">
    <property type="entry name" value="C4-DICARBOXYLATE TRAP TRANSPORTER LARGE PERMEASE PROTEIN DCTM"/>
    <property type="match status" value="1"/>
</dbReference>
<comment type="function">
    <text evidence="7">Part of the tripartite ATP-independent periplasmic (TRAP) transport system.</text>
</comment>
<evidence type="ECO:0000256" key="2">
    <source>
        <dbReference type="ARBA" id="ARBA00022475"/>
    </source>
</evidence>
<comment type="subunit">
    <text evidence="7">The complex comprises the extracytoplasmic solute receptor protein and the two transmembrane proteins.</text>
</comment>
<proteinExistence type="inferred from homology"/>
<dbReference type="AlphaFoldDB" id="A0A7S8HC60"/>
<keyword evidence="6 7" id="KW-0472">Membrane</keyword>
<sequence length="438" mass="46040">MEALVTGLVILLFIFFFLGVGTWVFAGLFMVSIAGLMVIAGFPEARIGAIVSKILYRSANSWELAAIPMFVWMGEIVFRTDISERLFRGLAPLVDRIPGGLLHTNVAGCTLFAAVSGSSAATTATVGKITTTELNSRGYDRSLALGSLAGAGSLGLLIPPSIVMIIYGLLAEVSIAQLFAAGILPGLLVSGLYTGYIALRCIADPGLAPPTGERFGWLGRLKAAGDLLPVLVLIVLVLGSIYSGIATPSEAAAVGCAATIVLTLLMRQLTWRIFVDSLMGAVRVSCMVCSILVAAAFLSTAMGYLHVPQNIAAAITRLDLGPYGLIVVLAAFYILLGLFLDGISITVMSLPITLPLIVQAGFDPVWFGVFLVVMVELGQVTPPVGFNLFVLQGLTGRPIGEVARAAVPFFMLMCLAAAILTAFPDIALWLPTVLFRSG</sequence>
<evidence type="ECO:0000256" key="5">
    <source>
        <dbReference type="ARBA" id="ARBA00022989"/>
    </source>
</evidence>
<dbReference type="NCBIfam" id="TIGR00786">
    <property type="entry name" value="dctM"/>
    <property type="match status" value="1"/>
</dbReference>
<reference evidence="9 10" key="1">
    <citation type="submission" date="2020-06" db="EMBL/GenBank/DDBJ databases">
        <title>Genome sequence of 2 isolates from Red Sea Mangroves.</title>
        <authorList>
            <person name="Sefrji F."/>
            <person name="Michoud G."/>
            <person name="Merlino G."/>
            <person name="Daffonchio D."/>
        </authorList>
    </citation>
    <scope>NUCLEOTIDE SEQUENCE [LARGE SCALE GENOMIC DNA]</scope>
    <source>
        <strain evidence="9 10">R1DC25</strain>
    </source>
</reference>
<dbReference type="PIRSF" id="PIRSF006066">
    <property type="entry name" value="HI0050"/>
    <property type="match status" value="1"/>
</dbReference>
<evidence type="ECO:0000256" key="3">
    <source>
        <dbReference type="ARBA" id="ARBA00022519"/>
    </source>
</evidence>
<keyword evidence="5 7" id="KW-1133">Transmembrane helix</keyword>
<feature type="transmembrane region" description="Helical" evidence="7">
    <location>
        <begin position="325"/>
        <end position="358"/>
    </location>
</feature>
<evidence type="ECO:0000256" key="6">
    <source>
        <dbReference type="ARBA" id="ARBA00023136"/>
    </source>
</evidence>
<dbReference type="EMBL" id="CP058214">
    <property type="protein sequence ID" value="QPC43276.1"/>
    <property type="molecule type" value="Genomic_DNA"/>
</dbReference>
<dbReference type="PANTHER" id="PTHR33362">
    <property type="entry name" value="SIALIC ACID TRAP TRANSPORTER PERMEASE PROTEIN SIAT-RELATED"/>
    <property type="match status" value="1"/>
</dbReference>
<keyword evidence="3 7" id="KW-0997">Cell inner membrane</keyword>
<dbReference type="Pfam" id="PF06808">
    <property type="entry name" value="DctM"/>
    <property type="match status" value="1"/>
</dbReference>
<evidence type="ECO:0000256" key="4">
    <source>
        <dbReference type="ARBA" id="ARBA00022692"/>
    </source>
</evidence>
<feature type="transmembrane region" description="Helical" evidence="7">
    <location>
        <begin position="365"/>
        <end position="389"/>
    </location>
</feature>
<evidence type="ECO:0000313" key="10">
    <source>
        <dbReference type="Proteomes" id="UP000593594"/>
    </source>
</evidence>
<evidence type="ECO:0000313" key="9">
    <source>
        <dbReference type="EMBL" id="QPC43276.1"/>
    </source>
</evidence>
<feature type="transmembrane region" description="Helical" evidence="7">
    <location>
        <begin position="7"/>
        <end position="40"/>
    </location>
</feature>
<feature type="transmembrane region" description="Helical" evidence="7">
    <location>
        <begin position="143"/>
        <end position="169"/>
    </location>
</feature>
<feature type="transmembrane region" description="Helical" evidence="7">
    <location>
        <begin position="175"/>
        <end position="199"/>
    </location>
</feature>
<feature type="transmembrane region" description="Helical" evidence="7">
    <location>
        <begin position="281"/>
        <end position="305"/>
    </location>
</feature>
<comment type="subcellular location">
    <subcellularLocation>
        <location evidence="1 7">Cell inner membrane</location>
        <topology evidence="1 7">Multi-pass membrane protein</topology>
    </subcellularLocation>
</comment>
<dbReference type="InterPro" id="IPR010656">
    <property type="entry name" value="DctM"/>
</dbReference>
<dbReference type="InterPro" id="IPR004681">
    <property type="entry name" value="TRAP_DctM"/>
</dbReference>
<keyword evidence="4 7" id="KW-0812">Transmembrane</keyword>
<dbReference type="GO" id="GO:0005886">
    <property type="term" value="C:plasma membrane"/>
    <property type="evidence" value="ECO:0007669"/>
    <property type="project" value="UniProtKB-SubCell"/>
</dbReference>
<keyword evidence="10" id="KW-1185">Reference proteome</keyword>
<keyword evidence="7" id="KW-0813">Transport</keyword>
<feature type="transmembrane region" description="Helical" evidence="7">
    <location>
        <begin position="251"/>
        <end position="269"/>
    </location>
</feature>
<evidence type="ECO:0000256" key="7">
    <source>
        <dbReference type="RuleBase" id="RU369079"/>
    </source>
</evidence>
<feature type="transmembrane region" description="Helical" evidence="7">
    <location>
        <begin position="409"/>
        <end position="430"/>
    </location>
</feature>
<feature type="transmembrane region" description="Helical" evidence="7">
    <location>
        <begin position="227"/>
        <end position="245"/>
    </location>
</feature>
<dbReference type="RefSeq" id="WP_213160638.1">
    <property type="nucleotide sequence ID" value="NZ_CP058214.1"/>
</dbReference>
<organism evidence="9 10">
    <name type="scientific">Kaustia mangrovi</name>
    <dbReference type="NCBI Taxonomy" id="2593653"/>
    <lineage>
        <taxon>Bacteria</taxon>
        <taxon>Pseudomonadati</taxon>
        <taxon>Pseudomonadota</taxon>
        <taxon>Alphaproteobacteria</taxon>
        <taxon>Hyphomicrobiales</taxon>
        <taxon>Parvibaculaceae</taxon>
        <taxon>Kaustia</taxon>
    </lineage>
</organism>
<evidence type="ECO:0000256" key="1">
    <source>
        <dbReference type="ARBA" id="ARBA00004429"/>
    </source>
</evidence>
<evidence type="ECO:0000259" key="8">
    <source>
        <dbReference type="Pfam" id="PF06808"/>
    </source>
</evidence>
<comment type="caution">
    <text evidence="7">Lacks conserved residue(s) required for the propagation of feature annotation.</text>
</comment>
<comment type="similarity">
    <text evidence="7">Belongs to the TRAP transporter large permease family.</text>
</comment>
<name>A0A7S8HC60_9HYPH</name>
<dbReference type="KEGG" id="kmn:HW532_11575"/>
<protein>
    <recommendedName>
        <fullName evidence="7">TRAP transporter large permease protein</fullName>
    </recommendedName>
</protein>
<feature type="domain" description="TRAP C4-dicarboxylate transport system permease DctM subunit" evidence="8">
    <location>
        <begin position="19"/>
        <end position="425"/>
    </location>
</feature>
<keyword evidence="2" id="KW-1003">Cell membrane</keyword>